<evidence type="ECO:0000313" key="2">
    <source>
        <dbReference type="EMBL" id="OAB86454.1"/>
    </source>
</evidence>
<reference evidence="2 3" key="1">
    <citation type="submission" date="2016-01" db="EMBL/GenBank/DDBJ databases">
        <title>Janibacter melonis strain CD11_4 genome sequencing and assembly.</title>
        <authorList>
            <person name="Nair G.R."/>
            <person name="Kaur G."/>
            <person name="Chander A.M."/>
            <person name="Mayilraj S."/>
        </authorList>
    </citation>
    <scope>NUCLEOTIDE SEQUENCE [LARGE SCALE GENOMIC DNA]</scope>
    <source>
        <strain evidence="2 3">CD11-4</strain>
    </source>
</reference>
<accession>A0A176Q9U9</accession>
<dbReference type="Proteomes" id="UP000076976">
    <property type="component" value="Unassembled WGS sequence"/>
</dbReference>
<feature type="chain" id="PRO_5038992178" description="DUF4829 domain-containing protein" evidence="1">
    <location>
        <begin position="19"/>
        <end position="138"/>
    </location>
</feature>
<comment type="caution">
    <text evidence="2">The sequence shown here is derived from an EMBL/GenBank/DDBJ whole genome shotgun (WGS) entry which is preliminary data.</text>
</comment>
<keyword evidence="1" id="KW-0732">Signal</keyword>
<dbReference type="RefSeq" id="WP_068277235.1">
    <property type="nucleotide sequence ID" value="NZ_LQZG01000004.1"/>
</dbReference>
<proteinExistence type="predicted"/>
<sequence>MRRRALWLLCPLPLLALAACGGERVAIPPDDATPEEVVRAYTDALAAQDCETAEEIASVMSDTWCGDVEMGAATVRPHVRGGGAGNPAQRYPEVVTVPVSIVVEDGDASLPAGETEWGYLLVRSSESDPWRVASEGVG</sequence>
<dbReference type="AlphaFoldDB" id="A0A176Q9U9"/>
<evidence type="ECO:0000256" key="1">
    <source>
        <dbReference type="SAM" id="SignalP"/>
    </source>
</evidence>
<dbReference type="EMBL" id="LQZG01000004">
    <property type="protein sequence ID" value="OAB86454.1"/>
    <property type="molecule type" value="Genomic_DNA"/>
</dbReference>
<protein>
    <recommendedName>
        <fullName evidence="4">DUF4829 domain-containing protein</fullName>
    </recommendedName>
</protein>
<dbReference type="PROSITE" id="PS51257">
    <property type="entry name" value="PROKAR_LIPOPROTEIN"/>
    <property type="match status" value="1"/>
</dbReference>
<feature type="signal peptide" evidence="1">
    <location>
        <begin position="1"/>
        <end position="18"/>
    </location>
</feature>
<gene>
    <name evidence="2" type="ORF">AWH69_14080</name>
</gene>
<name>A0A176Q9U9_9MICO</name>
<keyword evidence="3" id="KW-1185">Reference proteome</keyword>
<organism evidence="2 3">
    <name type="scientific">Janibacter melonis</name>
    <dbReference type="NCBI Taxonomy" id="262209"/>
    <lineage>
        <taxon>Bacteria</taxon>
        <taxon>Bacillati</taxon>
        <taxon>Actinomycetota</taxon>
        <taxon>Actinomycetes</taxon>
        <taxon>Micrococcales</taxon>
        <taxon>Intrasporangiaceae</taxon>
        <taxon>Janibacter</taxon>
    </lineage>
</organism>
<evidence type="ECO:0008006" key="4">
    <source>
        <dbReference type="Google" id="ProtNLM"/>
    </source>
</evidence>
<evidence type="ECO:0000313" key="3">
    <source>
        <dbReference type="Proteomes" id="UP000076976"/>
    </source>
</evidence>